<reference evidence="2 3" key="1">
    <citation type="journal article" date="2015" name="Stand. Genomic Sci.">
        <title>Genomic Encyclopedia of Bacterial and Archaeal Type Strains, Phase III: the genomes of soil and plant-associated and newly described type strains.</title>
        <authorList>
            <person name="Whitman W.B."/>
            <person name="Woyke T."/>
            <person name="Klenk H.P."/>
            <person name="Zhou Y."/>
            <person name="Lilburn T.G."/>
            <person name="Beck B.J."/>
            <person name="De Vos P."/>
            <person name="Vandamme P."/>
            <person name="Eisen J.A."/>
            <person name="Garrity G."/>
            <person name="Hugenholtz P."/>
            <person name="Kyrpides N.C."/>
        </authorList>
    </citation>
    <scope>NUCLEOTIDE SEQUENCE [LARGE SCALE GENOMIC DNA]</scope>
    <source>
        <strain evidence="2 3">CGMCC 1.6855</strain>
    </source>
</reference>
<gene>
    <name evidence="2" type="ORF">IQ31_02265</name>
</gene>
<sequence length="69" mass="7774">MVTAGNIYNSLNYITLGLSAIIFCTCILNNIIKNGELLPLSFLSSRLQKVIKRQLFPSSYHLKNDCQII</sequence>
<feature type="transmembrane region" description="Helical" evidence="1">
    <location>
        <begin position="12"/>
        <end position="32"/>
    </location>
</feature>
<accession>A0A562MKB8</accession>
<protein>
    <submittedName>
        <fullName evidence="2">Uncharacterized protein</fullName>
    </submittedName>
</protein>
<dbReference type="Proteomes" id="UP000315908">
    <property type="component" value="Unassembled WGS sequence"/>
</dbReference>
<name>A0A562MKB8_9SPHI</name>
<evidence type="ECO:0000313" key="2">
    <source>
        <dbReference type="EMBL" id="TWI20310.1"/>
    </source>
</evidence>
<keyword evidence="1" id="KW-0812">Transmembrane</keyword>
<dbReference type="EMBL" id="VLKR01000010">
    <property type="protein sequence ID" value="TWI20310.1"/>
    <property type="molecule type" value="Genomic_DNA"/>
</dbReference>
<evidence type="ECO:0000256" key="1">
    <source>
        <dbReference type="SAM" id="Phobius"/>
    </source>
</evidence>
<keyword evidence="1" id="KW-1133">Transmembrane helix</keyword>
<organism evidence="2 3">
    <name type="scientific">Sphingobacterium siyangense</name>
    <dbReference type="NCBI Taxonomy" id="459529"/>
    <lineage>
        <taxon>Bacteria</taxon>
        <taxon>Pseudomonadati</taxon>
        <taxon>Bacteroidota</taxon>
        <taxon>Sphingobacteriia</taxon>
        <taxon>Sphingobacteriales</taxon>
        <taxon>Sphingobacteriaceae</taxon>
        <taxon>Sphingobacterium</taxon>
    </lineage>
</organism>
<evidence type="ECO:0000313" key="3">
    <source>
        <dbReference type="Proteomes" id="UP000315908"/>
    </source>
</evidence>
<proteinExistence type="predicted"/>
<dbReference type="AlphaFoldDB" id="A0A562MKB8"/>
<keyword evidence="1" id="KW-0472">Membrane</keyword>
<comment type="caution">
    <text evidence="2">The sequence shown here is derived from an EMBL/GenBank/DDBJ whole genome shotgun (WGS) entry which is preliminary data.</text>
</comment>